<evidence type="ECO:0000313" key="1">
    <source>
        <dbReference type="EMBL" id="BDT61982.1"/>
    </source>
</evidence>
<protein>
    <submittedName>
        <fullName evidence="1">Uncharacterized protein</fullName>
    </submittedName>
</protein>
<organism evidence="1">
    <name type="scientific">Penaeus monodon majanivirus B</name>
    <dbReference type="NCBI Taxonomy" id="2984272"/>
    <lineage>
        <taxon>Viruses</taxon>
        <taxon>Viruses incertae sedis</taxon>
        <taxon>Naldaviricetes</taxon>
        <taxon>Nimaviridae</taxon>
    </lineage>
</organism>
<accession>A0A9C7BYJ1</accession>
<dbReference type="EMBL" id="LC738871">
    <property type="protein sequence ID" value="BDT61982.1"/>
    <property type="molecule type" value="Genomic_DNA"/>
</dbReference>
<name>A0A9C7BYJ1_9VIRU</name>
<proteinExistence type="predicted"/>
<reference evidence="1" key="1">
    <citation type="submission" date="2022-10" db="EMBL/GenBank/DDBJ databases">
        <title>Genome sequences of endogenous nimaviruses in decapod crustaceans.</title>
        <authorList>
            <person name="Kawato S."/>
            <person name="Nozaki R."/>
            <person name="Kondo H."/>
            <person name="Hirono I."/>
        </authorList>
    </citation>
    <scope>NUCLEOTIDE SEQUENCE</scope>
    <source>
        <strain evidence="1">Mikawa2016</strain>
    </source>
</reference>
<sequence length="185" mass="21248">MYPTTKRGSKYEEKRMQHRRPDTMGFRTYLGDNNGNNDDDRNLCKKRPDLCMLTCESYPQLPVACNHYPTLHTGYNEYLQNMYEDDNCFATGGSSYSKWNDARVIDNSDGSNSTNGRTDMINNAHSSNSTNTTTNINHKTVPMITLYDDDDKNDDIRKKNIPNTTEKVLTMDDLLPPVNWGRTNK</sequence>